<evidence type="ECO:0008006" key="3">
    <source>
        <dbReference type="Google" id="ProtNLM"/>
    </source>
</evidence>
<dbReference type="Proteomes" id="UP000052991">
    <property type="component" value="Unassembled WGS sequence"/>
</dbReference>
<organism evidence="1 2">
    <name type="scientific">Lactococcus lactis subsp. lactis</name>
    <name type="common">Streptococcus lactis</name>
    <dbReference type="NCBI Taxonomy" id="1360"/>
    <lineage>
        <taxon>Bacteria</taxon>
        <taxon>Bacillati</taxon>
        <taxon>Bacillota</taxon>
        <taxon>Bacilli</taxon>
        <taxon>Lactobacillales</taxon>
        <taxon>Streptococcaceae</taxon>
        <taxon>Lactococcus</taxon>
    </lineage>
</organism>
<evidence type="ECO:0000313" key="2">
    <source>
        <dbReference type="Proteomes" id="UP000052991"/>
    </source>
</evidence>
<dbReference type="EMBL" id="LKLW01000130">
    <property type="protein sequence ID" value="KSU25367.1"/>
    <property type="molecule type" value="Genomic_DNA"/>
</dbReference>
<comment type="caution">
    <text evidence="1">The sequence shown here is derived from an EMBL/GenBank/DDBJ whole genome shotgun (WGS) entry which is preliminary data.</text>
</comment>
<dbReference type="PATRIC" id="fig|1360.116.peg.2685"/>
<sequence length="85" mass="9725">MTVTKTIQIKSESQLGRALEYIINAKKTINETLVSGHALNNVHNAEFEMLRTRRFAQKLKGHYSNGKDEVFAHHIIQSFDPKDKS</sequence>
<gene>
    <name evidence="1" type="ORF">N42_2123</name>
</gene>
<dbReference type="RefSeq" id="WP_058213218.1">
    <property type="nucleotide sequence ID" value="NZ_LKLW01000130.1"/>
</dbReference>
<evidence type="ECO:0000313" key="1">
    <source>
        <dbReference type="EMBL" id="KSU25367.1"/>
    </source>
</evidence>
<reference evidence="2" key="1">
    <citation type="submission" date="2015-10" db="EMBL/GenBank/DDBJ databases">
        <title>Draft Genome Sequences of 11 Lactococcus lactis subspecies cremoris strains.</title>
        <authorList>
            <person name="Wels M."/>
            <person name="Backus L."/>
            <person name="Boekhorst J."/>
            <person name="Dijkstra A."/>
            <person name="Beerthuizen M."/>
            <person name="Kelly W."/>
            <person name="Siezen R."/>
            <person name="Bachmann H."/>
            <person name="Van Hijum S."/>
        </authorList>
    </citation>
    <scope>NUCLEOTIDE SEQUENCE [LARGE SCALE GENOMIC DNA]</scope>
    <source>
        <strain evidence="2">N42</strain>
    </source>
</reference>
<name>A0A0V8EHN1_LACLL</name>
<accession>A0A0V8EHN1</accession>
<proteinExistence type="predicted"/>
<protein>
    <recommendedName>
        <fullName evidence="3">Relaxase/mobilization nuclease domain-containing protein</fullName>
    </recommendedName>
</protein>
<dbReference type="AlphaFoldDB" id="A0A0V8EHN1"/>